<evidence type="ECO:0000313" key="4">
    <source>
        <dbReference type="Proteomes" id="UP001396334"/>
    </source>
</evidence>
<dbReference type="CDD" id="cd06222">
    <property type="entry name" value="RNase_H_like"/>
    <property type="match status" value="1"/>
</dbReference>
<organism evidence="3 4">
    <name type="scientific">Hibiscus sabdariffa</name>
    <name type="common">roselle</name>
    <dbReference type="NCBI Taxonomy" id="183260"/>
    <lineage>
        <taxon>Eukaryota</taxon>
        <taxon>Viridiplantae</taxon>
        <taxon>Streptophyta</taxon>
        <taxon>Embryophyta</taxon>
        <taxon>Tracheophyta</taxon>
        <taxon>Spermatophyta</taxon>
        <taxon>Magnoliopsida</taxon>
        <taxon>eudicotyledons</taxon>
        <taxon>Gunneridae</taxon>
        <taxon>Pentapetalae</taxon>
        <taxon>rosids</taxon>
        <taxon>malvids</taxon>
        <taxon>Malvales</taxon>
        <taxon>Malvaceae</taxon>
        <taxon>Malvoideae</taxon>
        <taxon>Hibiscus</taxon>
    </lineage>
</organism>
<feature type="domain" description="Reverse transcriptase zinc-binding" evidence="2">
    <location>
        <begin position="50"/>
        <end position="136"/>
    </location>
</feature>
<name>A0ABR2SGH0_9ROSI</name>
<evidence type="ECO:0000259" key="2">
    <source>
        <dbReference type="Pfam" id="PF13966"/>
    </source>
</evidence>
<protein>
    <recommendedName>
        <fullName evidence="5">Reverse transcriptase zinc-binding domain-containing protein</fullName>
    </recommendedName>
</protein>
<dbReference type="Gene3D" id="3.30.420.10">
    <property type="entry name" value="Ribonuclease H-like superfamily/Ribonuclease H"/>
    <property type="match status" value="1"/>
</dbReference>
<dbReference type="Pfam" id="PF13966">
    <property type="entry name" value="zf-RVT"/>
    <property type="match status" value="1"/>
</dbReference>
<dbReference type="InterPro" id="IPR026960">
    <property type="entry name" value="RVT-Znf"/>
</dbReference>
<dbReference type="PANTHER" id="PTHR47723">
    <property type="entry name" value="OS05G0353850 PROTEIN"/>
    <property type="match status" value="1"/>
</dbReference>
<dbReference type="Pfam" id="PF13456">
    <property type="entry name" value="RVT_3"/>
    <property type="match status" value="1"/>
</dbReference>
<dbReference type="PANTHER" id="PTHR47723:SF19">
    <property type="entry name" value="POLYNUCLEOTIDYL TRANSFERASE, RIBONUCLEASE H-LIKE SUPERFAMILY PROTEIN"/>
    <property type="match status" value="1"/>
</dbReference>
<reference evidence="3 4" key="1">
    <citation type="journal article" date="2024" name="G3 (Bethesda)">
        <title>Genome assembly of Hibiscus sabdariffa L. provides insights into metabolisms of medicinal natural products.</title>
        <authorList>
            <person name="Kim T."/>
        </authorList>
    </citation>
    <scope>NUCLEOTIDE SEQUENCE [LARGE SCALE GENOMIC DNA]</scope>
    <source>
        <strain evidence="3">TK-2024</strain>
        <tissue evidence="3">Old leaves</tissue>
    </source>
</reference>
<dbReference type="InterPro" id="IPR002156">
    <property type="entry name" value="RNaseH_domain"/>
</dbReference>
<proteinExistence type="predicted"/>
<sequence length="285" mass="32642">MTTNSGEWDWLRLSSLLPTAILDQIVDVPPPQSYYSSDTLGWRWSDTREFSTRSAYAYLMDTAVSPSDVAWKRIWSLEVSQCILTFLWVTLHQRHLTNAERFRRHLASSALCSICRLDVEDLDHILRRCLQARNLWIRVIPLDCLEVFLRFRFFEECKYAFAATSSPICPAIVPQLWSKPPPGWIKGNVDALVSLVDGNAAIGCVLRDENGSWINGFVRDVGRCSILLVKLWAVHDSFAQVWSLDFCHVVIETECLEVIKILKHSSHALVGNSLVESVLYWTRKE</sequence>
<feature type="domain" description="RNase H type-1" evidence="1">
    <location>
        <begin position="188"/>
        <end position="267"/>
    </location>
</feature>
<gene>
    <name evidence="3" type="ORF">V6N11_004512</name>
</gene>
<keyword evidence="4" id="KW-1185">Reference proteome</keyword>
<evidence type="ECO:0008006" key="5">
    <source>
        <dbReference type="Google" id="ProtNLM"/>
    </source>
</evidence>
<dbReference type="EMBL" id="JBBPBN010000015">
    <property type="protein sequence ID" value="KAK9024345.1"/>
    <property type="molecule type" value="Genomic_DNA"/>
</dbReference>
<dbReference type="InterPro" id="IPR053151">
    <property type="entry name" value="RNase_H-like"/>
</dbReference>
<evidence type="ECO:0000259" key="1">
    <source>
        <dbReference type="Pfam" id="PF13456"/>
    </source>
</evidence>
<dbReference type="Proteomes" id="UP001396334">
    <property type="component" value="Unassembled WGS sequence"/>
</dbReference>
<dbReference type="InterPro" id="IPR044730">
    <property type="entry name" value="RNase_H-like_dom_plant"/>
</dbReference>
<evidence type="ECO:0000313" key="3">
    <source>
        <dbReference type="EMBL" id="KAK9024345.1"/>
    </source>
</evidence>
<comment type="caution">
    <text evidence="3">The sequence shown here is derived from an EMBL/GenBank/DDBJ whole genome shotgun (WGS) entry which is preliminary data.</text>
</comment>
<accession>A0ABR2SGH0</accession>
<dbReference type="InterPro" id="IPR036397">
    <property type="entry name" value="RNaseH_sf"/>
</dbReference>